<dbReference type="AlphaFoldDB" id="A0A5A7UUD4"/>
<keyword evidence="1" id="KW-0548">Nucleotidyltransferase</keyword>
<organism evidence="1 2">
    <name type="scientific">Cucumis melo var. makuwa</name>
    <name type="common">Oriental melon</name>
    <dbReference type="NCBI Taxonomy" id="1194695"/>
    <lineage>
        <taxon>Eukaryota</taxon>
        <taxon>Viridiplantae</taxon>
        <taxon>Streptophyta</taxon>
        <taxon>Embryophyta</taxon>
        <taxon>Tracheophyta</taxon>
        <taxon>Spermatophyta</taxon>
        <taxon>Magnoliopsida</taxon>
        <taxon>eudicotyledons</taxon>
        <taxon>Gunneridae</taxon>
        <taxon>Pentapetalae</taxon>
        <taxon>rosids</taxon>
        <taxon>fabids</taxon>
        <taxon>Cucurbitales</taxon>
        <taxon>Cucurbitaceae</taxon>
        <taxon>Benincaseae</taxon>
        <taxon>Cucumis</taxon>
    </lineage>
</organism>
<dbReference type="EMBL" id="SSTE01006258">
    <property type="protein sequence ID" value="KAA0059513.1"/>
    <property type="molecule type" value="Genomic_DNA"/>
</dbReference>
<protein>
    <submittedName>
        <fullName evidence="1">Reverse transcriptase</fullName>
    </submittedName>
</protein>
<sequence length="98" mass="11165">MSQNNRFNIVVLEDMSEKGSADEIEVMAETISDEAKQDRSGNLDEYDLSLDIPITLRKVFTTSLDSTTIPKNIHIALECSKWKTADKEEMRALEKNRT</sequence>
<name>A0A5A7UUD4_CUCMM</name>
<dbReference type="Proteomes" id="UP000321393">
    <property type="component" value="Unassembled WGS sequence"/>
</dbReference>
<keyword evidence="1" id="KW-0695">RNA-directed DNA polymerase</keyword>
<evidence type="ECO:0000313" key="2">
    <source>
        <dbReference type="Proteomes" id="UP000321393"/>
    </source>
</evidence>
<reference evidence="1 2" key="1">
    <citation type="submission" date="2019-08" db="EMBL/GenBank/DDBJ databases">
        <title>Draft genome sequences of two oriental melons (Cucumis melo L. var makuwa).</title>
        <authorList>
            <person name="Kwon S.-Y."/>
        </authorList>
    </citation>
    <scope>NUCLEOTIDE SEQUENCE [LARGE SCALE GENOMIC DNA]</scope>
    <source>
        <strain evidence="2">cv. SW 3</strain>
        <tissue evidence="1">Leaf</tissue>
    </source>
</reference>
<evidence type="ECO:0000313" key="1">
    <source>
        <dbReference type="EMBL" id="KAA0059513.1"/>
    </source>
</evidence>
<accession>A0A5A7UUD4</accession>
<keyword evidence="1" id="KW-0808">Transferase</keyword>
<comment type="caution">
    <text evidence="1">The sequence shown here is derived from an EMBL/GenBank/DDBJ whole genome shotgun (WGS) entry which is preliminary data.</text>
</comment>
<gene>
    <name evidence="1" type="ORF">E6C27_scaffold518G00180</name>
</gene>
<dbReference type="OrthoDB" id="1306334at2759"/>
<proteinExistence type="predicted"/>
<dbReference type="GO" id="GO:0003964">
    <property type="term" value="F:RNA-directed DNA polymerase activity"/>
    <property type="evidence" value="ECO:0007669"/>
    <property type="project" value="UniProtKB-KW"/>
</dbReference>